<dbReference type="Pfam" id="PF02852">
    <property type="entry name" value="Pyr_redox_dim"/>
    <property type="match status" value="1"/>
</dbReference>
<organism evidence="2">
    <name type="scientific">Escherichia coli</name>
    <dbReference type="NCBI Taxonomy" id="562"/>
    <lineage>
        <taxon>Bacteria</taxon>
        <taxon>Pseudomonadati</taxon>
        <taxon>Pseudomonadota</taxon>
        <taxon>Gammaproteobacteria</taxon>
        <taxon>Enterobacterales</taxon>
        <taxon>Enterobacteriaceae</taxon>
        <taxon>Escherichia</taxon>
    </lineage>
</organism>
<feature type="non-terminal residue" evidence="2">
    <location>
        <position position="52"/>
    </location>
</feature>
<name>A0A6D1AEI7_ECOLX</name>
<keyword evidence="2" id="KW-0560">Oxidoreductase</keyword>
<dbReference type="AlphaFoldDB" id="A0A6D1AEI7"/>
<dbReference type="EMBL" id="JAAHTE010000766">
    <property type="protein sequence ID" value="NEU03060.1"/>
    <property type="molecule type" value="Genomic_DNA"/>
</dbReference>
<evidence type="ECO:0000313" key="2">
    <source>
        <dbReference type="EMBL" id="NEU03060.1"/>
    </source>
</evidence>
<feature type="domain" description="Pyridine nucleotide-disulphide oxidoreductase dimerisation" evidence="1">
    <location>
        <begin position="4"/>
        <end position="50"/>
    </location>
</feature>
<dbReference type="EC" id="1.8.1.4" evidence="2"/>
<dbReference type="GO" id="GO:0004148">
    <property type="term" value="F:dihydrolipoyl dehydrogenase (NADH) activity"/>
    <property type="evidence" value="ECO:0007669"/>
    <property type="project" value="UniProtKB-EC"/>
</dbReference>
<reference evidence="2" key="1">
    <citation type="submission" date="2020-02" db="EMBL/GenBank/DDBJ databases">
        <title>Investigating the Use of Bacteriophages as New Decolonization Strategy for Intestinal Carriage of CTX-M-15-producing ST131 Escherichia coli: an In Vitro Continuous Culture System Model.</title>
        <authorList>
            <person name="Bernasconi O.J."/>
            <person name="Campos-Madueno E.I."/>
            <person name="Dona V."/>
            <person name="Perreten V."/>
            <person name="Carattoli A."/>
            <person name="Endimiani A."/>
        </authorList>
    </citation>
    <scope>NUCLEOTIDE SEQUENCE</scope>
    <source>
        <strain evidence="2">4901.28</strain>
    </source>
</reference>
<protein>
    <submittedName>
        <fullName evidence="2">Dihydrolipoyl dehydrogenase</fullName>
        <ecNumber evidence="2">1.8.1.4</ecNumber>
    </submittedName>
</protein>
<comment type="caution">
    <text evidence="2">The sequence shown here is derived from an EMBL/GenBank/DDBJ whole genome shotgun (WGS) entry which is preliminary data.</text>
</comment>
<proteinExistence type="predicted"/>
<dbReference type="InterPro" id="IPR016156">
    <property type="entry name" value="FAD/NAD-linked_Rdtase_dimer_sf"/>
</dbReference>
<dbReference type="SUPFAM" id="SSF55424">
    <property type="entry name" value="FAD/NAD-linked reductases, dimerisation (C-terminal) domain"/>
    <property type="match status" value="1"/>
</dbReference>
<evidence type="ECO:0000259" key="1">
    <source>
        <dbReference type="Pfam" id="PF02852"/>
    </source>
</evidence>
<gene>
    <name evidence="2" type="ORF">G3563_29390</name>
</gene>
<dbReference type="InterPro" id="IPR004099">
    <property type="entry name" value="Pyr_nucl-diS_OxRdtase_dimer"/>
</dbReference>
<dbReference type="Gene3D" id="3.30.390.30">
    <property type="match status" value="1"/>
</dbReference>
<sequence length="52" mass="6136">MNKTKQQLKTKNIPYKTNNFPFTTNKHTITIIKPTNFIKILTHTKTNHILNI</sequence>
<accession>A0A6D1AEI7</accession>